<organism evidence="2 3">
    <name type="scientific">Halocatena marina</name>
    <dbReference type="NCBI Taxonomy" id="2934937"/>
    <lineage>
        <taxon>Archaea</taxon>
        <taxon>Methanobacteriati</taxon>
        <taxon>Methanobacteriota</taxon>
        <taxon>Stenosarchaea group</taxon>
        <taxon>Halobacteria</taxon>
        <taxon>Halobacteriales</taxon>
        <taxon>Natronomonadaceae</taxon>
        <taxon>Halocatena</taxon>
    </lineage>
</organism>
<proteinExistence type="predicted"/>
<dbReference type="EMBL" id="JBHTAX010000001">
    <property type="protein sequence ID" value="MFC7190098.1"/>
    <property type="molecule type" value="Genomic_DNA"/>
</dbReference>
<dbReference type="CDD" id="cd02966">
    <property type="entry name" value="TlpA_like_family"/>
    <property type="match status" value="1"/>
</dbReference>
<dbReference type="InterPro" id="IPR013740">
    <property type="entry name" value="Redoxin"/>
</dbReference>
<reference evidence="2 3" key="1">
    <citation type="journal article" date="2019" name="Int. J. Syst. Evol. Microbiol.">
        <title>The Global Catalogue of Microorganisms (GCM) 10K type strain sequencing project: providing services to taxonomists for standard genome sequencing and annotation.</title>
        <authorList>
            <consortium name="The Broad Institute Genomics Platform"/>
            <consortium name="The Broad Institute Genome Sequencing Center for Infectious Disease"/>
            <person name="Wu L."/>
            <person name="Ma J."/>
        </authorList>
    </citation>
    <scope>NUCLEOTIDE SEQUENCE [LARGE SCALE GENOMIC DNA]</scope>
    <source>
        <strain evidence="2 3">RDMS1</strain>
    </source>
</reference>
<sequence>MNRRQLLAGIAGVSLTGGSAWVAAQELPAGTALPVQIETMNAHGSDRGTISVPIENTVTVIDLFATWCSPCKAQMGGLASLHDAYGDDLAFISVTNERIGGTLSRADIRMWWHQNDGHWTLGLDPESELMAMLGAGGLPYIAVADADGTITWRHRGVARSDTIRAEIEAALNET</sequence>
<evidence type="ECO:0000313" key="3">
    <source>
        <dbReference type="Proteomes" id="UP001596417"/>
    </source>
</evidence>
<dbReference type="SUPFAM" id="SSF52833">
    <property type="entry name" value="Thioredoxin-like"/>
    <property type="match status" value="1"/>
</dbReference>
<accession>A0ABD5YL54</accession>
<dbReference type="PANTHER" id="PTHR42852">
    <property type="entry name" value="THIOL:DISULFIDE INTERCHANGE PROTEIN DSBE"/>
    <property type="match status" value="1"/>
</dbReference>
<dbReference type="PANTHER" id="PTHR42852:SF13">
    <property type="entry name" value="PROTEIN DIPZ"/>
    <property type="match status" value="1"/>
</dbReference>
<dbReference type="GeneID" id="76199678"/>
<evidence type="ECO:0000259" key="1">
    <source>
        <dbReference type="PROSITE" id="PS51352"/>
    </source>
</evidence>
<evidence type="ECO:0000313" key="2">
    <source>
        <dbReference type="EMBL" id="MFC7190098.1"/>
    </source>
</evidence>
<dbReference type="Gene3D" id="3.40.30.10">
    <property type="entry name" value="Glutaredoxin"/>
    <property type="match status" value="1"/>
</dbReference>
<dbReference type="AlphaFoldDB" id="A0ABD5YL54"/>
<comment type="caution">
    <text evidence="2">The sequence shown here is derived from an EMBL/GenBank/DDBJ whole genome shotgun (WGS) entry which is preliminary data.</text>
</comment>
<dbReference type="Proteomes" id="UP001596417">
    <property type="component" value="Unassembled WGS sequence"/>
</dbReference>
<dbReference type="InterPro" id="IPR036249">
    <property type="entry name" value="Thioredoxin-like_sf"/>
</dbReference>
<protein>
    <submittedName>
        <fullName evidence="2">TlpA family protein disulfide reductase</fullName>
    </submittedName>
</protein>
<dbReference type="PROSITE" id="PS51352">
    <property type="entry name" value="THIOREDOXIN_2"/>
    <property type="match status" value="1"/>
</dbReference>
<dbReference type="Pfam" id="PF08534">
    <property type="entry name" value="Redoxin"/>
    <property type="match status" value="1"/>
</dbReference>
<keyword evidence="3" id="KW-1185">Reference proteome</keyword>
<feature type="domain" description="Thioredoxin" evidence="1">
    <location>
        <begin position="27"/>
        <end position="172"/>
    </location>
</feature>
<gene>
    <name evidence="2" type="ORF">ACFQL7_09700</name>
</gene>
<name>A0ABD5YL54_9EURY</name>
<dbReference type="InterPro" id="IPR013766">
    <property type="entry name" value="Thioredoxin_domain"/>
</dbReference>
<dbReference type="InterPro" id="IPR050553">
    <property type="entry name" value="Thioredoxin_ResA/DsbE_sf"/>
</dbReference>
<dbReference type="RefSeq" id="WP_248906622.1">
    <property type="nucleotide sequence ID" value="NZ_CP109979.1"/>
</dbReference>